<organism evidence="1 2">
    <name type="scientific">Entamoeba invadens IP1</name>
    <dbReference type="NCBI Taxonomy" id="370355"/>
    <lineage>
        <taxon>Eukaryota</taxon>
        <taxon>Amoebozoa</taxon>
        <taxon>Evosea</taxon>
        <taxon>Archamoebae</taxon>
        <taxon>Mastigamoebida</taxon>
        <taxon>Entamoebidae</taxon>
        <taxon>Entamoeba</taxon>
    </lineage>
</organism>
<evidence type="ECO:0000313" key="2">
    <source>
        <dbReference type="Proteomes" id="UP000014680"/>
    </source>
</evidence>
<protein>
    <submittedName>
        <fullName evidence="1">Uncharacterized protein</fullName>
    </submittedName>
</protein>
<name>A0A0A1TW70_ENTIV</name>
<keyword evidence="2" id="KW-1185">Reference proteome</keyword>
<dbReference type="RefSeq" id="XP_004184077.1">
    <property type="nucleotide sequence ID" value="XM_004184029.1"/>
</dbReference>
<gene>
    <name evidence="1" type="ORF">EIN_174060</name>
</gene>
<accession>A0A0A1TW70</accession>
<evidence type="ECO:0000313" key="1">
    <source>
        <dbReference type="EMBL" id="ELP84731.1"/>
    </source>
</evidence>
<dbReference type="Proteomes" id="UP000014680">
    <property type="component" value="Unassembled WGS sequence"/>
</dbReference>
<dbReference type="VEuPathDB" id="AmoebaDB:EIN_174060"/>
<dbReference type="GeneID" id="14883551"/>
<sequence length="325" mass="37356">MSSPDDIEIKRQDSPYNDDTYILQQMNDFNCHLDQMVKEHLENQKQFSAKYKEAIKSMSEEIVKYRATTSAMQEGYLKLLEDTRRENNTTFSKEVGQLAINEKLQDIQKKMSASTEQFNTRNREVKELVETTAKKLNFDEMKAMKERVEQIVKALREIKNTMEIVATKSEDLKTQQMLLNEELGYVLAKVSLEQKTATIVKKVIETKNVELVAKAFIGNPKMFDSRTLNTSDLLDILNLISLTFASKTNVVLVELIVEIGDAFENVVQNVISDQVVERLEIVISRIEEYIKTPLAPKTPNVVTAYRVTKDLIQTYKMKVANKLPE</sequence>
<reference evidence="1 2" key="1">
    <citation type="submission" date="2012-10" db="EMBL/GenBank/DDBJ databases">
        <authorList>
            <person name="Zafar N."/>
            <person name="Inman J."/>
            <person name="Hall N."/>
            <person name="Lorenzi H."/>
            <person name="Caler E."/>
        </authorList>
    </citation>
    <scope>NUCLEOTIDE SEQUENCE [LARGE SCALE GENOMIC DNA]</scope>
    <source>
        <strain evidence="1 2">IP1</strain>
    </source>
</reference>
<dbReference type="AlphaFoldDB" id="A0A0A1TW70"/>
<dbReference type="KEGG" id="eiv:EIN_174060"/>
<dbReference type="OMA" id="QCELEPK"/>
<proteinExistence type="predicted"/>
<dbReference type="EMBL" id="KB207112">
    <property type="protein sequence ID" value="ELP84731.1"/>
    <property type="molecule type" value="Genomic_DNA"/>
</dbReference>